<name>A0A553PTR0_TIGCA</name>
<evidence type="ECO:0000313" key="2">
    <source>
        <dbReference type="EMBL" id="TRY81069.1"/>
    </source>
</evidence>
<comment type="caution">
    <text evidence="2">The sequence shown here is derived from an EMBL/GenBank/DDBJ whole genome shotgun (WGS) entry which is preliminary data.</text>
</comment>
<reference evidence="2 3" key="1">
    <citation type="journal article" date="2018" name="Nat. Ecol. Evol.">
        <title>Genomic signatures of mitonuclear coevolution across populations of Tigriopus californicus.</title>
        <authorList>
            <person name="Barreto F.S."/>
            <person name="Watson E.T."/>
            <person name="Lima T.G."/>
            <person name="Willett C.S."/>
            <person name="Edmands S."/>
            <person name="Li W."/>
            <person name="Burton R.S."/>
        </authorList>
    </citation>
    <scope>NUCLEOTIDE SEQUENCE [LARGE SCALE GENOMIC DNA]</scope>
    <source>
        <strain evidence="2 3">San Diego</strain>
    </source>
</reference>
<sequence length="111" mass="12765">MKFGICFILVLVLLACSTLGHPTPTAKCVLQHYMCRYNNSPPIARLRHHDQTMEAWNTCNQECADKKAEYIYYGYFYCYCYATCKEIVKIHESANGNLWPIGNDPDNICSN</sequence>
<gene>
    <name evidence="2" type="ORF">TCAL_03974</name>
</gene>
<protein>
    <recommendedName>
        <fullName evidence="4">WSC domain-containing protein</fullName>
    </recommendedName>
</protein>
<organism evidence="2 3">
    <name type="scientific">Tigriopus californicus</name>
    <name type="common">Marine copepod</name>
    <dbReference type="NCBI Taxonomy" id="6832"/>
    <lineage>
        <taxon>Eukaryota</taxon>
        <taxon>Metazoa</taxon>
        <taxon>Ecdysozoa</taxon>
        <taxon>Arthropoda</taxon>
        <taxon>Crustacea</taxon>
        <taxon>Multicrustacea</taxon>
        <taxon>Hexanauplia</taxon>
        <taxon>Copepoda</taxon>
        <taxon>Harpacticoida</taxon>
        <taxon>Harpacticidae</taxon>
        <taxon>Tigriopus</taxon>
    </lineage>
</organism>
<dbReference type="AlphaFoldDB" id="A0A553PTR0"/>
<dbReference type="PROSITE" id="PS51257">
    <property type="entry name" value="PROKAR_LIPOPROTEIN"/>
    <property type="match status" value="1"/>
</dbReference>
<evidence type="ECO:0000313" key="3">
    <source>
        <dbReference type="Proteomes" id="UP000318571"/>
    </source>
</evidence>
<proteinExistence type="predicted"/>
<keyword evidence="3" id="KW-1185">Reference proteome</keyword>
<feature type="signal peptide" evidence="1">
    <location>
        <begin position="1"/>
        <end position="20"/>
    </location>
</feature>
<evidence type="ECO:0008006" key="4">
    <source>
        <dbReference type="Google" id="ProtNLM"/>
    </source>
</evidence>
<evidence type="ECO:0000256" key="1">
    <source>
        <dbReference type="SAM" id="SignalP"/>
    </source>
</evidence>
<dbReference type="Proteomes" id="UP000318571">
    <property type="component" value="Chromosome 12"/>
</dbReference>
<feature type="chain" id="PRO_5022042465" description="WSC domain-containing protein" evidence="1">
    <location>
        <begin position="21"/>
        <end position="111"/>
    </location>
</feature>
<accession>A0A553PTR0</accession>
<dbReference type="EMBL" id="VCGU01000001">
    <property type="protein sequence ID" value="TRY81069.1"/>
    <property type="molecule type" value="Genomic_DNA"/>
</dbReference>
<keyword evidence="1" id="KW-0732">Signal</keyword>